<dbReference type="RefSeq" id="WP_408904874.1">
    <property type="nucleotide sequence ID" value="NZ_JAROCE010000001.1"/>
</dbReference>
<protein>
    <submittedName>
        <fullName evidence="3">M23 family metallopeptidase</fullName>
    </submittedName>
</protein>
<proteinExistence type="predicted"/>
<dbReference type="CDD" id="cd12797">
    <property type="entry name" value="M23_peptidase"/>
    <property type="match status" value="1"/>
</dbReference>
<dbReference type="Pfam" id="PF01551">
    <property type="entry name" value="Peptidase_M23"/>
    <property type="match status" value="1"/>
</dbReference>
<accession>A0ABW9GDN5</accession>
<dbReference type="PANTHER" id="PTHR21666">
    <property type="entry name" value="PEPTIDASE-RELATED"/>
    <property type="match status" value="1"/>
</dbReference>
<evidence type="ECO:0000313" key="3">
    <source>
        <dbReference type="EMBL" id="MFM2719281.1"/>
    </source>
</evidence>
<keyword evidence="1" id="KW-0732">Signal</keyword>
<feature type="domain" description="M23ase beta-sheet core" evidence="2">
    <location>
        <begin position="74"/>
        <end position="163"/>
    </location>
</feature>
<sequence length="179" mass="18705">MTSVAHRSSSSWDTRRASTLMVVTALFMVAALVPAPSVADEADPLPGRGWVWPVEVVQIVRAFEAPAHRYAPGHRGIDLGSVVRVRSPAAGTVAFAGPVAGRPVVTIDHGDGLVTTLEPVTTDLHAGDPVARGAAVGEISEGGHTAPETVHFGVRWQGEYVNPLRLLGGVPRAVLLPCC</sequence>
<reference evidence="3 4" key="1">
    <citation type="submission" date="2023-03" db="EMBL/GenBank/DDBJ databases">
        <title>MT1 and MT2 Draft Genomes of Novel Species.</title>
        <authorList>
            <person name="Venkateswaran K."/>
        </authorList>
    </citation>
    <scope>NUCLEOTIDE SEQUENCE [LARGE SCALE GENOMIC DNA]</scope>
    <source>
        <strain evidence="3 4">IF8SW-P5</strain>
    </source>
</reference>
<dbReference type="InterPro" id="IPR016047">
    <property type="entry name" value="M23ase_b-sheet_dom"/>
</dbReference>
<organism evidence="3 4">
    <name type="scientific">Microbacterium mcarthurae</name>
    <dbReference type="NCBI Taxonomy" id="3035918"/>
    <lineage>
        <taxon>Bacteria</taxon>
        <taxon>Bacillati</taxon>
        <taxon>Actinomycetota</taxon>
        <taxon>Actinomycetes</taxon>
        <taxon>Micrococcales</taxon>
        <taxon>Microbacteriaceae</taxon>
        <taxon>Microbacterium</taxon>
    </lineage>
</organism>
<evidence type="ECO:0000313" key="4">
    <source>
        <dbReference type="Proteomes" id="UP001630303"/>
    </source>
</evidence>
<name>A0ABW9GDN5_9MICO</name>
<gene>
    <name evidence="3" type="ORF">P5G46_02035</name>
</gene>
<dbReference type="InterPro" id="IPR050570">
    <property type="entry name" value="Cell_wall_metabolism_enzyme"/>
</dbReference>
<dbReference type="PANTHER" id="PTHR21666:SF289">
    <property type="entry name" value="L-ALA--D-GLU ENDOPEPTIDASE"/>
    <property type="match status" value="1"/>
</dbReference>
<dbReference type="InterPro" id="IPR011055">
    <property type="entry name" value="Dup_hybrid_motif"/>
</dbReference>
<dbReference type="EMBL" id="JAROCE010000001">
    <property type="protein sequence ID" value="MFM2719281.1"/>
    <property type="molecule type" value="Genomic_DNA"/>
</dbReference>
<dbReference type="SUPFAM" id="SSF51261">
    <property type="entry name" value="Duplicated hybrid motif"/>
    <property type="match status" value="1"/>
</dbReference>
<comment type="caution">
    <text evidence="3">The sequence shown here is derived from an EMBL/GenBank/DDBJ whole genome shotgun (WGS) entry which is preliminary data.</text>
</comment>
<dbReference type="Gene3D" id="2.70.70.10">
    <property type="entry name" value="Glucose Permease (Domain IIA)"/>
    <property type="match status" value="1"/>
</dbReference>
<keyword evidence="4" id="KW-1185">Reference proteome</keyword>
<evidence type="ECO:0000256" key="1">
    <source>
        <dbReference type="ARBA" id="ARBA00022729"/>
    </source>
</evidence>
<evidence type="ECO:0000259" key="2">
    <source>
        <dbReference type="Pfam" id="PF01551"/>
    </source>
</evidence>
<dbReference type="Proteomes" id="UP001630303">
    <property type="component" value="Unassembled WGS sequence"/>
</dbReference>